<reference evidence="1 3" key="1">
    <citation type="submission" date="2019-05" db="EMBL/GenBank/DDBJ databases">
        <title>Mumia sp. nov., isolated from the intestinal contents of plateau pika (Ochotona curzoniae) in the Qinghai-Tibet plateau of China.</title>
        <authorList>
            <person name="Tian Z."/>
        </authorList>
    </citation>
    <scope>NUCLEOTIDE SEQUENCE [LARGE SCALE GENOMIC DNA]</scope>
    <source>
        <strain evidence="3">527</strain>
        <strain evidence="1">Z527</strain>
    </source>
</reference>
<protein>
    <submittedName>
        <fullName evidence="1">Uncharacterized protein</fullName>
    </submittedName>
</protein>
<name>A0A5C4MR77_9ACTN</name>
<accession>A0A5C4MR77</accession>
<dbReference type="Proteomes" id="UP000306740">
    <property type="component" value="Unassembled WGS sequence"/>
</dbReference>
<dbReference type="RefSeq" id="WP_139105249.1">
    <property type="nucleotide sequence ID" value="NZ_VDFR01000011.1"/>
</dbReference>
<comment type="caution">
    <text evidence="1">The sequence shown here is derived from an EMBL/GenBank/DDBJ whole genome shotgun (WGS) entry which is preliminary data.</text>
</comment>
<proteinExistence type="predicted"/>
<dbReference type="EMBL" id="VDFR01000011">
    <property type="protein sequence ID" value="TNC50980.1"/>
    <property type="molecule type" value="Genomic_DNA"/>
</dbReference>
<evidence type="ECO:0000313" key="2">
    <source>
        <dbReference type="EMBL" id="TNC50980.1"/>
    </source>
</evidence>
<gene>
    <name evidence="2" type="ORF">FHE65_03140</name>
    <name evidence="1" type="ORF">FHE65_08005</name>
</gene>
<evidence type="ECO:0000313" key="3">
    <source>
        <dbReference type="Proteomes" id="UP000306740"/>
    </source>
</evidence>
<dbReference type="EMBL" id="VDFR01000039">
    <property type="protein sequence ID" value="TNC48063.1"/>
    <property type="molecule type" value="Genomic_DNA"/>
</dbReference>
<dbReference type="AlphaFoldDB" id="A0A5C4MR77"/>
<organism evidence="1 3">
    <name type="scientific">Mumia zhuanghuii</name>
    <dbReference type="NCBI Taxonomy" id="2585211"/>
    <lineage>
        <taxon>Bacteria</taxon>
        <taxon>Bacillati</taxon>
        <taxon>Actinomycetota</taxon>
        <taxon>Actinomycetes</taxon>
        <taxon>Propionibacteriales</taxon>
        <taxon>Nocardioidaceae</taxon>
        <taxon>Mumia</taxon>
    </lineage>
</organism>
<sequence>MPRRRILVLALASLVVLAILGTAGWISASAVAAGRVTVIAGTPPICDDPRSHAANPVREDGVVWPTLRVDSRLGCRVAVVVRNDSSAPITVKSIEWPSVNVLKLGSRAPLNWVVSTDSDDGSVVLASASGGEELPRGGSMTIWTWMVSDPTGCLSPRTHLGFSGSPTLNLSVLGRQHSVNGVDPTIAFKGTAESANGCDEGEVGMGGM</sequence>
<evidence type="ECO:0000313" key="1">
    <source>
        <dbReference type="EMBL" id="TNC48063.1"/>
    </source>
</evidence>